<dbReference type="PANTHER" id="PTHR44379:SF5">
    <property type="entry name" value="OXIDOREDUCTASE WITH IRON-SULFUR SUBUNIT"/>
    <property type="match status" value="1"/>
</dbReference>
<evidence type="ECO:0000313" key="7">
    <source>
        <dbReference type="EMBL" id="MBB6479531.1"/>
    </source>
</evidence>
<gene>
    <name evidence="7" type="ORF">HNR50_001189</name>
</gene>
<evidence type="ECO:0000256" key="2">
    <source>
        <dbReference type="ARBA" id="ARBA00022723"/>
    </source>
</evidence>
<evidence type="ECO:0000256" key="4">
    <source>
        <dbReference type="ARBA" id="ARBA00023004"/>
    </source>
</evidence>
<keyword evidence="5" id="KW-0411">Iron-sulfur</keyword>
<dbReference type="Pfam" id="PF00111">
    <property type="entry name" value="Fer2"/>
    <property type="match status" value="1"/>
</dbReference>
<name>A0A841R837_9SPIO</name>
<evidence type="ECO:0000256" key="5">
    <source>
        <dbReference type="ARBA" id="ARBA00023014"/>
    </source>
</evidence>
<dbReference type="EC" id="1.2.7.4" evidence="7"/>
<dbReference type="GO" id="GO:0043885">
    <property type="term" value="F:anaerobic carbon-monoxide dehydrogenase activity"/>
    <property type="evidence" value="ECO:0007669"/>
    <property type="project" value="UniProtKB-EC"/>
</dbReference>
<keyword evidence="8" id="KW-1185">Reference proteome</keyword>
<dbReference type="Gene3D" id="3.10.20.30">
    <property type="match status" value="1"/>
</dbReference>
<proteinExistence type="predicted"/>
<feature type="domain" description="2Fe-2S ferredoxin-type" evidence="6">
    <location>
        <begin position="1"/>
        <end position="77"/>
    </location>
</feature>
<dbReference type="PANTHER" id="PTHR44379">
    <property type="entry name" value="OXIDOREDUCTASE WITH IRON-SULFUR SUBUNIT"/>
    <property type="match status" value="1"/>
</dbReference>
<protein>
    <submittedName>
        <fullName evidence="7">Carbon-monoxide dehydrogenase small subunit</fullName>
        <ecNumber evidence="7">1.2.7.4</ecNumber>
    </submittedName>
</protein>
<dbReference type="Proteomes" id="UP000587760">
    <property type="component" value="Unassembled WGS sequence"/>
</dbReference>
<sequence>MNEITVNGRIYHFDDSLLDKKLLNYIREDLELTGTKNGCGVGACGACTVLIDGVAKKSCVVPLGKAVGKSVVTIEGVESADGTLHPLQQAFIDAGAIQCGFCTPGMIMKGLDLLEKNPHPSREEIRKAFSGNLCRCTGYQQIIDAVELYIVRTD</sequence>
<dbReference type="SUPFAM" id="SSF47741">
    <property type="entry name" value="CO dehydrogenase ISP C-domain like"/>
    <property type="match status" value="1"/>
</dbReference>
<dbReference type="InterPro" id="IPR006058">
    <property type="entry name" value="2Fe2S_fd_BS"/>
</dbReference>
<dbReference type="InterPro" id="IPR036884">
    <property type="entry name" value="2Fe-2S-bd_dom_sf"/>
</dbReference>
<dbReference type="AlphaFoldDB" id="A0A841R837"/>
<dbReference type="Pfam" id="PF01799">
    <property type="entry name" value="Fer2_2"/>
    <property type="match status" value="1"/>
</dbReference>
<dbReference type="EMBL" id="JACHGJ010000002">
    <property type="protein sequence ID" value="MBB6479531.1"/>
    <property type="molecule type" value="Genomic_DNA"/>
</dbReference>
<dbReference type="InterPro" id="IPR001041">
    <property type="entry name" value="2Fe-2S_ferredoxin-type"/>
</dbReference>
<dbReference type="RefSeq" id="WP_184744844.1">
    <property type="nucleotide sequence ID" value="NZ_JACHGJ010000002.1"/>
</dbReference>
<dbReference type="InterPro" id="IPR002888">
    <property type="entry name" value="2Fe-2S-bd"/>
</dbReference>
<dbReference type="GO" id="GO:0046872">
    <property type="term" value="F:metal ion binding"/>
    <property type="evidence" value="ECO:0007669"/>
    <property type="project" value="UniProtKB-KW"/>
</dbReference>
<dbReference type="InterPro" id="IPR012675">
    <property type="entry name" value="Beta-grasp_dom_sf"/>
</dbReference>
<keyword evidence="2" id="KW-0479">Metal-binding</keyword>
<evidence type="ECO:0000259" key="6">
    <source>
        <dbReference type="PROSITE" id="PS51085"/>
    </source>
</evidence>
<dbReference type="GO" id="GO:0051537">
    <property type="term" value="F:2 iron, 2 sulfur cluster binding"/>
    <property type="evidence" value="ECO:0007669"/>
    <property type="project" value="UniProtKB-KW"/>
</dbReference>
<evidence type="ECO:0000256" key="3">
    <source>
        <dbReference type="ARBA" id="ARBA00023002"/>
    </source>
</evidence>
<dbReference type="PROSITE" id="PS00197">
    <property type="entry name" value="2FE2S_FER_1"/>
    <property type="match status" value="1"/>
</dbReference>
<keyword evidence="3 7" id="KW-0560">Oxidoreductase</keyword>
<accession>A0A841R837</accession>
<comment type="caution">
    <text evidence="7">The sequence shown here is derived from an EMBL/GenBank/DDBJ whole genome shotgun (WGS) entry which is preliminary data.</text>
</comment>
<dbReference type="SUPFAM" id="SSF54292">
    <property type="entry name" value="2Fe-2S ferredoxin-like"/>
    <property type="match status" value="1"/>
</dbReference>
<reference evidence="7 8" key="1">
    <citation type="submission" date="2020-08" db="EMBL/GenBank/DDBJ databases">
        <title>Genomic Encyclopedia of Type Strains, Phase IV (KMG-IV): sequencing the most valuable type-strain genomes for metagenomic binning, comparative biology and taxonomic classification.</title>
        <authorList>
            <person name="Goeker M."/>
        </authorList>
    </citation>
    <scope>NUCLEOTIDE SEQUENCE [LARGE SCALE GENOMIC DNA]</scope>
    <source>
        <strain evidence="7 8">DSM 2461</strain>
    </source>
</reference>
<dbReference type="PROSITE" id="PS51085">
    <property type="entry name" value="2FE2S_FER_2"/>
    <property type="match status" value="1"/>
</dbReference>
<keyword evidence="4" id="KW-0408">Iron</keyword>
<dbReference type="Gene3D" id="1.10.150.120">
    <property type="entry name" value="[2Fe-2S]-binding domain"/>
    <property type="match status" value="1"/>
</dbReference>
<dbReference type="InterPro" id="IPR036010">
    <property type="entry name" value="2Fe-2S_ferredoxin-like_sf"/>
</dbReference>
<dbReference type="FunFam" id="1.10.150.120:FF:000003">
    <property type="entry name" value="Carbon monoxide dehydrogenase, small subunit"/>
    <property type="match status" value="1"/>
</dbReference>
<keyword evidence="1" id="KW-0001">2Fe-2S</keyword>
<organism evidence="7 8">
    <name type="scientific">Spirochaeta isovalerica</name>
    <dbReference type="NCBI Taxonomy" id="150"/>
    <lineage>
        <taxon>Bacteria</taxon>
        <taxon>Pseudomonadati</taxon>
        <taxon>Spirochaetota</taxon>
        <taxon>Spirochaetia</taxon>
        <taxon>Spirochaetales</taxon>
        <taxon>Spirochaetaceae</taxon>
        <taxon>Spirochaeta</taxon>
    </lineage>
</organism>
<evidence type="ECO:0000313" key="8">
    <source>
        <dbReference type="Proteomes" id="UP000587760"/>
    </source>
</evidence>
<evidence type="ECO:0000256" key="1">
    <source>
        <dbReference type="ARBA" id="ARBA00022714"/>
    </source>
</evidence>
<dbReference type="InterPro" id="IPR051452">
    <property type="entry name" value="Diverse_Oxidoreductases"/>
</dbReference>